<feature type="chain" id="PRO_5011659163" evidence="1">
    <location>
        <begin position="22"/>
        <end position="186"/>
    </location>
</feature>
<evidence type="ECO:0000313" key="4">
    <source>
        <dbReference type="Proteomes" id="UP000198599"/>
    </source>
</evidence>
<reference evidence="4" key="1">
    <citation type="submission" date="2016-10" db="EMBL/GenBank/DDBJ databases">
        <authorList>
            <person name="Varghese N."/>
            <person name="Submissions S."/>
        </authorList>
    </citation>
    <scope>NUCLEOTIDE SEQUENCE [LARGE SCALE GENOMIC DNA]</scope>
    <source>
        <strain evidence="4">DSM 28463</strain>
    </source>
</reference>
<dbReference type="PROSITE" id="PS51257">
    <property type="entry name" value="PROKAR_LIPOPROTEIN"/>
    <property type="match status" value="1"/>
</dbReference>
<evidence type="ECO:0000259" key="2">
    <source>
        <dbReference type="Pfam" id="PF04366"/>
    </source>
</evidence>
<feature type="domain" description="Ysc84 actin-binding" evidence="2">
    <location>
        <begin position="99"/>
        <end position="181"/>
    </location>
</feature>
<dbReference type="STRING" id="1005928.SAMN04487859_107121"/>
<organism evidence="3 4">
    <name type="scientific">Roseovarius lutimaris</name>
    <dbReference type="NCBI Taxonomy" id="1005928"/>
    <lineage>
        <taxon>Bacteria</taxon>
        <taxon>Pseudomonadati</taxon>
        <taxon>Pseudomonadota</taxon>
        <taxon>Alphaproteobacteria</taxon>
        <taxon>Rhodobacterales</taxon>
        <taxon>Roseobacteraceae</taxon>
        <taxon>Roseovarius</taxon>
    </lineage>
</organism>
<dbReference type="OrthoDB" id="7847492at2"/>
<protein>
    <submittedName>
        <fullName evidence="3">Las17-binding protein actin regulator</fullName>
    </submittedName>
</protein>
<name>A0A1I5B8H3_9RHOB</name>
<gene>
    <name evidence="3" type="ORF">SAMN04487859_107121</name>
</gene>
<sequence>MSILTRRSFTLGLVAGTPLLAACGNGVGNGGAAKIDARVDATVNHMYQKYPNTRTLAEKSTGMLVMPVVTEAGFLVGGGFGRGALRINDVTVDYYSATKGSVGLQIGAQQFAHVLFFMTQDALERFRRSSGWAAGADIEYVFNDTGENLRAETTTSTSPVVAVIFGQAGAMAGISLEGMKYSRIIP</sequence>
<proteinExistence type="predicted"/>
<dbReference type="EMBL" id="FOVP01000007">
    <property type="protein sequence ID" value="SFN70987.1"/>
    <property type="molecule type" value="Genomic_DNA"/>
</dbReference>
<evidence type="ECO:0000256" key="1">
    <source>
        <dbReference type="SAM" id="SignalP"/>
    </source>
</evidence>
<evidence type="ECO:0000313" key="3">
    <source>
        <dbReference type="EMBL" id="SFN70987.1"/>
    </source>
</evidence>
<feature type="signal peptide" evidence="1">
    <location>
        <begin position="1"/>
        <end position="21"/>
    </location>
</feature>
<dbReference type="CDD" id="cd11524">
    <property type="entry name" value="SYLF"/>
    <property type="match status" value="1"/>
</dbReference>
<dbReference type="RefSeq" id="WP_092836690.1">
    <property type="nucleotide sequence ID" value="NZ_FOVP01000007.1"/>
</dbReference>
<dbReference type="Pfam" id="PF04366">
    <property type="entry name" value="Ysc84"/>
    <property type="match status" value="1"/>
</dbReference>
<dbReference type="InterPro" id="IPR007461">
    <property type="entry name" value="Ysc84_actin-binding"/>
</dbReference>
<accession>A0A1I5B8H3</accession>
<dbReference type="AlphaFoldDB" id="A0A1I5B8H3"/>
<dbReference type="Proteomes" id="UP000198599">
    <property type="component" value="Unassembled WGS sequence"/>
</dbReference>
<keyword evidence="1" id="KW-0732">Signal</keyword>
<keyword evidence="4" id="KW-1185">Reference proteome</keyword>